<gene>
    <name evidence="2" type="primary">RvY_06840-1</name>
    <name evidence="2" type="synonym">RvY_06840.1</name>
    <name evidence="2" type="ORF">RvY_06840</name>
</gene>
<keyword evidence="3" id="KW-1185">Reference proteome</keyword>
<dbReference type="GO" id="GO:0071014">
    <property type="term" value="C:post-mRNA release spliceosomal complex"/>
    <property type="evidence" value="ECO:0007669"/>
    <property type="project" value="TreeGrafter"/>
</dbReference>
<dbReference type="Proteomes" id="UP000186922">
    <property type="component" value="Unassembled WGS sequence"/>
</dbReference>
<organism evidence="2 3">
    <name type="scientific">Ramazzottius varieornatus</name>
    <name type="common">Water bear</name>
    <name type="synonym">Tardigrade</name>
    <dbReference type="NCBI Taxonomy" id="947166"/>
    <lineage>
        <taxon>Eukaryota</taxon>
        <taxon>Metazoa</taxon>
        <taxon>Ecdysozoa</taxon>
        <taxon>Tardigrada</taxon>
        <taxon>Eutardigrada</taxon>
        <taxon>Parachela</taxon>
        <taxon>Hypsibioidea</taxon>
        <taxon>Ramazzottiidae</taxon>
        <taxon>Ramazzottius</taxon>
    </lineage>
</organism>
<evidence type="ECO:0000313" key="3">
    <source>
        <dbReference type="Proteomes" id="UP000186922"/>
    </source>
</evidence>
<dbReference type="GO" id="GO:0000398">
    <property type="term" value="P:mRNA splicing, via spliceosome"/>
    <property type="evidence" value="ECO:0007669"/>
    <property type="project" value="InterPro"/>
</dbReference>
<dbReference type="PANTHER" id="PTHR12111">
    <property type="entry name" value="SPLICING FACTOR YJU2"/>
    <property type="match status" value="1"/>
</dbReference>
<proteinExistence type="inferred from homology"/>
<dbReference type="AlphaFoldDB" id="A0A1D1V8L9"/>
<dbReference type="GO" id="GO:0005684">
    <property type="term" value="C:U2-type spliceosomal complex"/>
    <property type="evidence" value="ECO:0007669"/>
    <property type="project" value="TreeGrafter"/>
</dbReference>
<evidence type="ECO:0008006" key="4">
    <source>
        <dbReference type="Google" id="ProtNLM"/>
    </source>
</evidence>
<sequence>MGERKGQNHYYPPDWRPELGGLNKFHGTHALAERASKIHLGILTIRFEMPFNIWCNGCGNHIGMGVRYNAEKRKIGMYYTTPLWEFRMKCHLCDNYFEFRTDPKNFDYEVFSGAHRQERRWDAASTEQVEATDKATSQKLLTDAMFKLEHGKDDQIKAGVVKPVIDHLTDLQSRMKDDYAQNSLLRSHFRTEKKKAKLQDAIDEGIRKRNSLSIKLVPEREEDRRAAALMKYMAIESSEERQKRKREELDARPVLPSSTLDALPPSAAKIIKNFHLGSGEFDGREPSAADFGIVSKGRVKVKEEYESDRQLCRPFEDVKVKVEVGSPTKTKDVSFLIDYGNSDSE</sequence>
<dbReference type="Pfam" id="PF04502">
    <property type="entry name" value="Saf4_Yju2"/>
    <property type="match status" value="1"/>
</dbReference>
<comment type="caution">
    <text evidence="2">The sequence shown here is derived from an EMBL/GenBank/DDBJ whole genome shotgun (WGS) entry which is preliminary data.</text>
</comment>
<accession>A0A1D1V8L9</accession>
<dbReference type="EMBL" id="BDGG01000003">
    <property type="protein sequence ID" value="GAU95173.1"/>
    <property type="molecule type" value="Genomic_DNA"/>
</dbReference>
<dbReference type="OrthoDB" id="360327at2759"/>
<comment type="similarity">
    <text evidence="1">Belongs to the CWC16 family.</text>
</comment>
<dbReference type="InterPro" id="IPR007590">
    <property type="entry name" value="Saf4/Yju2"/>
</dbReference>
<reference evidence="2 3" key="1">
    <citation type="journal article" date="2016" name="Nat. Commun.">
        <title>Extremotolerant tardigrade genome and improved radiotolerance of human cultured cells by tardigrade-unique protein.</title>
        <authorList>
            <person name="Hashimoto T."/>
            <person name="Horikawa D.D."/>
            <person name="Saito Y."/>
            <person name="Kuwahara H."/>
            <person name="Kozuka-Hata H."/>
            <person name="Shin-I T."/>
            <person name="Minakuchi Y."/>
            <person name="Ohishi K."/>
            <person name="Motoyama A."/>
            <person name="Aizu T."/>
            <person name="Enomoto A."/>
            <person name="Kondo K."/>
            <person name="Tanaka S."/>
            <person name="Hara Y."/>
            <person name="Koshikawa S."/>
            <person name="Sagara H."/>
            <person name="Miura T."/>
            <person name="Yokobori S."/>
            <person name="Miyagawa K."/>
            <person name="Suzuki Y."/>
            <person name="Kubo T."/>
            <person name="Oyama M."/>
            <person name="Kohara Y."/>
            <person name="Fujiyama A."/>
            <person name="Arakawa K."/>
            <person name="Katayama T."/>
            <person name="Toyoda A."/>
            <person name="Kunieda T."/>
        </authorList>
    </citation>
    <scope>NUCLEOTIDE SEQUENCE [LARGE SCALE GENOMIC DNA]</scope>
    <source>
        <strain evidence="2 3">YOKOZUNA-1</strain>
    </source>
</reference>
<dbReference type="STRING" id="947166.A0A1D1V8L9"/>
<protein>
    <recommendedName>
        <fullName evidence="4">Coiled-coil domain-containing protein 130</fullName>
    </recommendedName>
</protein>
<evidence type="ECO:0000256" key="1">
    <source>
        <dbReference type="ARBA" id="ARBA00005595"/>
    </source>
</evidence>
<name>A0A1D1V8L9_RAMVA</name>
<evidence type="ECO:0000313" key="2">
    <source>
        <dbReference type="EMBL" id="GAU95173.1"/>
    </source>
</evidence>
<dbReference type="PANTHER" id="PTHR12111:SF2">
    <property type="entry name" value="SPLICING FACTOR YJU2B-RELATED"/>
    <property type="match status" value="1"/>
</dbReference>